<reference evidence="1" key="3">
    <citation type="submission" date="2010-09" db="EMBL/GenBank/DDBJ databases">
        <title>Annotation of Gaeumannomyces graminis var. tritici R3-111a-1.</title>
        <authorList>
            <consortium name="The Broad Institute Genome Sequencing Platform"/>
            <person name="Ma L.-J."/>
            <person name="Dead R."/>
            <person name="Young S.K."/>
            <person name="Zeng Q."/>
            <person name="Gargeya S."/>
            <person name="Fitzgerald M."/>
            <person name="Haas B."/>
            <person name="Abouelleil A."/>
            <person name="Alvarado L."/>
            <person name="Arachchi H.M."/>
            <person name="Berlin A."/>
            <person name="Brown A."/>
            <person name="Chapman S.B."/>
            <person name="Chen Z."/>
            <person name="Dunbar C."/>
            <person name="Freedman E."/>
            <person name="Gearin G."/>
            <person name="Gellesch M."/>
            <person name="Goldberg J."/>
            <person name="Griggs A."/>
            <person name="Gujja S."/>
            <person name="Heiman D."/>
            <person name="Howarth C."/>
            <person name="Larson L."/>
            <person name="Lui A."/>
            <person name="MacDonald P.J.P."/>
            <person name="Mehta T."/>
            <person name="Montmayeur A."/>
            <person name="Murphy C."/>
            <person name="Neiman D."/>
            <person name="Pearson M."/>
            <person name="Priest M."/>
            <person name="Roberts A."/>
            <person name="Saif S."/>
            <person name="Shea T."/>
            <person name="Shenoy N."/>
            <person name="Sisk P."/>
            <person name="Stolte C."/>
            <person name="Sykes S."/>
            <person name="Yandava C."/>
            <person name="Wortman J."/>
            <person name="Nusbaum C."/>
            <person name="Birren B."/>
        </authorList>
    </citation>
    <scope>NUCLEOTIDE SEQUENCE</scope>
    <source>
        <strain evidence="1">R3-111a-1</strain>
    </source>
</reference>
<dbReference type="GeneID" id="20347302"/>
<organism evidence="1">
    <name type="scientific">Gaeumannomyces tritici (strain R3-111a-1)</name>
    <name type="common">Wheat and barley take-all root rot fungus</name>
    <name type="synonym">Gaeumannomyces graminis var. tritici</name>
    <dbReference type="NCBI Taxonomy" id="644352"/>
    <lineage>
        <taxon>Eukaryota</taxon>
        <taxon>Fungi</taxon>
        <taxon>Dikarya</taxon>
        <taxon>Ascomycota</taxon>
        <taxon>Pezizomycotina</taxon>
        <taxon>Sordariomycetes</taxon>
        <taxon>Sordariomycetidae</taxon>
        <taxon>Magnaporthales</taxon>
        <taxon>Magnaporthaceae</taxon>
        <taxon>Gaeumannomyces</taxon>
    </lineage>
</organism>
<accession>J3NZZ7</accession>
<dbReference type="HOGENOM" id="CLU_2277685_0_0_1"/>
<dbReference type="AlphaFoldDB" id="J3NZZ7"/>
<sequence>MDILVQSLYAGLYHKGYFRILKGSDGLQDCRLIRGGRGRVPTPLFCRVNGHASLTWSKQDVRKKQQETREMSKCRSWAVTLKFFSDEEAGQTEGAGSVVGEE</sequence>
<dbReference type="RefSeq" id="XP_009222930.1">
    <property type="nucleotide sequence ID" value="XM_009224666.1"/>
</dbReference>
<dbReference type="Proteomes" id="UP000006039">
    <property type="component" value="Unassembled WGS sequence"/>
</dbReference>
<name>J3NZZ7_GAET3</name>
<keyword evidence="3" id="KW-1185">Reference proteome</keyword>
<reference evidence="3" key="1">
    <citation type="submission" date="2010-07" db="EMBL/GenBank/DDBJ databases">
        <title>The genome sequence of Gaeumannomyces graminis var. tritici strain R3-111a-1.</title>
        <authorList>
            <consortium name="The Broad Institute Genome Sequencing Platform"/>
            <person name="Ma L.-J."/>
            <person name="Dead R."/>
            <person name="Young S."/>
            <person name="Zeng Q."/>
            <person name="Koehrsen M."/>
            <person name="Alvarado L."/>
            <person name="Berlin A."/>
            <person name="Chapman S.B."/>
            <person name="Chen Z."/>
            <person name="Freedman E."/>
            <person name="Gellesch M."/>
            <person name="Goldberg J."/>
            <person name="Griggs A."/>
            <person name="Gujja S."/>
            <person name="Heilman E.R."/>
            <person name="Heiman D."/>
            <person name="Hepburn T."/>
            <person name="Howarth C."/>
            <person name="Jen D."/>
            <person name="Larson L."/>
            <person name="Mehta T."/>
            <person name="Neiman D."/>
            <person name="Pearson M."/>
            <person name="Roberts A."/>
            <person name="Saif S."/>
            <person name="Shea T."/>
            <person name="Shenoy N."/>
            <person name="Sisk P."/>
            <person name="Stolte C."/>
            <person name="Sykes S."/>
            <person name="Walk T."/>
            <person name="White J."/>
            <person name="Yandava C."/>
            <person name="Haas B."/>
            <person name="Nusbaum C."/>
            <person name="Birren B."/>
        </authorList>
    </citation>
    <scope>NUCLEOTIDE SEQUENCE [LARGE SCALE GENOMIC DNA]</scope>
    <source>
        <strain evidence="3">R3-111a-1</strain>
    </source>
</reference>
<evidence type="ECO:0000313" key="3">
    <source>
        <dbReference type="Proteomes" id="UP000006039"/>
    </source>
</evidence>
<protein>
    <submittedName>
        <fullName evidence="1 2">Uncharacterized protein</fullName>
    </submittedName>
</protein>
<evidence type="ECO:0000313" key="2">
    <source>
        <dbReference type="EnsemblFungi" id="EJT76930"/>
    </source>
</evidence>
<dbReference type="VEuPathDB" id="FungiDB:GGTG_06844"/>
<reference evidence="2" key="4">
    <citation type="journal article" date="2015" name="G3 (Bethesda)">
        <title>Genome sequences of three phytopathogenic species of the Magnaporthaceae family of fungi.</title>
        <authorList>
            <person name="Okagaki L.H."/>
            <person name="Nunes C.C."/>
            <person name="Sailsbery J."/>
            <person name="Clay B."/>
            <person name="Brown D."/>
            <person name="John T."/>
            <person name="Oh Y."/>
            <person name="Young N."/>
            <person name="Fitzgerald M."/>
            <person name="Haas B.J."/>
            <person name="Zeng Q."/>
            <person name="Young S."/>
            <person name="Adiconis X."/>
            <person name="Fan L."/>
            <person name="Levin J.Z."/>
            <person name="Mitchell T.K."/>
            <person name="Okubara P.A."/>
            <person name="Farman M.L."/>
            <person name="Kohn L.M."/>
            <person name="Birren B."/>
            <person name="Ma L.-J."/>
            <person name="Dean R.A."/>
        </authorList>
    </citation>
    <scope>NUCLEOTIDE SEQUENCE</scope>
    <source>
        <strain evidence="2">R3-111a-1</strain>
    </source>
</reference>
<proteinExistence type="predicted"/>
<dbReference type="EMBL" id="GL385397">
    <property type="protein sequence ID" value="EJT76930.1"/>
    <property type="molecule type" value="Genomic_DNA"/>
</dbReference>
<gene>
    <name evidence="2" type="primary">20347302</name>
    <name evidence="1" type="ORF">GGTG_06844</name>
</gene>
<reference evidence="2" key="5">
    <citation type="submission" date="2018-04" db="UniProtKB">
        <authorList>
            <consortium name="EnsemblFungi"/>
        </authorList>
    </citation>
    <scope>IDENTIFICATION</scope>
    <source>
        <strain evidence="2">R3-111a-1</strain>
    </source>
</reference>
<evidence type="ECO:0000313" key="1">
    <source>
        <dbReference type="EMBL" id="EJT76930.1"/>
    </source>
</evidence>
<reference evidence="1" key="2">
    <citation type="submission" date="2010-07" db="EMBL/GenBank/DDBJ databases">
        <authorList>
            <consortium name="The Broad Institute Genome Sequencing Platform"/>
            <consortium name="Broad Institute Genome Sequencing Center for Infectious Disease"/>
            <person name="Ma L.-J."/>
            <person name="Dead R."/>
            <person name="Young S."/>
            <person name="Zeng Q."/>
            <person name="Koehrsen M."/>
            <person name="Alvarado L."/>
            <person name="Berlin A."/>
            <person name="Chapman S.B."/>
            <person name="Chen Z."/>
            <person name="Freedman E."/>
            <person name="Gellesch M."/>
            <person name="Goldberg J."/>
            <person name="Griggs A."/>
            <person name="Gujja S."/>
            <person name="Heilman E.R."/>
            <person name="Heiman D."/>
            <person name="Hepburn T."/>
            <person name="Howarth C."/>
            <person name="Jen D."/>
            <person name="Larson L."/>
            <person name="Mehta T."/>
            <person name="Neiman D."/>
            <person name="Pearson M."/>
            <person name="Roberts A."/>
            <person name="Saif S."/>
            <person name="Shea T."/>
            <person name="Shenoy N."/>
            <person name="Sisk P."/>
            <person name="Stolte C."/>
            <person name="Sykes S."/>
            <person name="Walk T."/>
            <person name="White J."/>
            <person name="Yandava C."/>
            <person name="Haas B."/>
            <person name="Nusbaum C."/>
            <person name="Birren B."/>
        </authorList>
    </citation>
    <scope>NUCLEOTIDE SEQUENCE</scope>
    <source>
        <strain evidence="1">R3-111a-1</strain>
    </source>
</reference>
<dbReference type="EnsemblFungi" id="EJT76930">
    <property type="protein sequence ID" value="EJT76930"/>
    <property type="gene ID" value="GGTG_06844"/>
</dbReference>